<evidence type="ECO:0000313" key="1">
    <source>
        <dbReference type="EMBL" id="RLY03808.1"/>
    </source>
</evidence>
<evidence type="ECO:0008006" key="3">
    <source>
        <dbReference type="Google" id="ProtNLM"/>
    </source>
</evidence>
<sequence length="353" mass="41313">MIYIDTSSYHQVNNQDKSVEMIYFDAIQKLYNSATKFRLGNKSKLLKQFFNDCCDKELLGELGLIHEKTILKNLILMSPEKIEKLVAEIDVSKFRDDFNKLRKKKPNKEDIELVPEKVKAAYLLKEQYQKSSGIMSQKVDSIRGGGQMNMFLVEILAITVCPYCNRNFINNRGDKFSAQMDHFYSKDDYPFLAVSLYNLIPTCGACNHIKSTQNFHIHPFLKPKQEDNFTFGYQYTSLGDMEIKIATSDRRKNDFEAIRLEEAYQIHHIDVRNMLKREERYSKGYRKELQELFKSEVGGSSSIFNESFNLELTNDEIDRMIYGDAIFEEDIKNIPLGKFRKDIYKEIKSLRGY</sequence>
<name>A0A3L9DU99_9STRE</name>
<dbReference type="RefSeq" id="WP_121835110.1">
    <property type="nucleotide sequence ID" value="NZ_RCVM01000006.1"/>
</dbReference>
<gene>
    <name evidence="1" type="ORF">EAF07_04570</name>
</gene>
<protein>
    <recommendedName>
        <fullName evidence="3">HNH endonuclease</fullName>
    </recommendedName>
</protein>
<dbReference type="OrthoDB" id="9816185at2"/>
<dbReference type="Proteomes" id="UP000279194">
    <property type="component" value="Unassembled WGS sequence"/>
</dbReference>
<accession>A0A3L9DU99</accession>
<dbReference type="Gene3D" id="1.10.30.50">
    <property type="match status" value="1"/>
</dbReference>
<dbReference type="EMBL" id="RCVM01000006">
    <property type="protein sequence ID" value="RLY03808.1"/>
    <property type="molecule type" value="Genomic_DNA"/>
</dbReference>
<keyword evidence="2" id="KW-1185">Reference proteome</keyword>
<organism evidence="1 2">
    <name type="scientific">Streptococcus hillyeri</name>
    <dbReference type="NCBI Taxonomy" id="2282420"/>
    <lineage>
        <taxon>Bacteria</taxon>
        <taxon>Bacillati</taxon>
        <taxon>Bacillota</taxon>
        <taxon>Bacilli</taxon>
        <taxon>Lactobacillales</taxon>
        <taxon>Streptococcaceae</taxon>
        <taxon>Streptococcus</taxon>
    </lineage>
</organism>
<evidence type="ECO:0000313" key="2">
    <source>
        <dbReference type="Proteomes" id="UP000279194"/>
    </source>
</evidence>
<comment type="caution">
    <text evidence="1">The sequence shown here is derived from an EMBL/GenBank/DDBJ whole genome shotgun (WGS) entry which is preliminary data.</text>
</comment>
<reference evidence="1 2" key="1">
    <citation type="submission" date="2018-10" db="EMBL/GenBank/DDBJ databases">
        <title>Streptococcus hillyeri sp. nov., isolated from equine tracheal sample.</title>
        <authorList>
            <person name="Macfadyen A.C."/>
            <person name="Waller A."/>
            <person name="Paterson G.K."/>
        </authorList>
    </citation>
    <scope>NUCLEOTIDE SEQUENCE [LARGE SCALE GENOMIC DNA]</scope>
    <source>
        <strain evidence="1 2">28462</strain>
    </source>
</reference>
<proteinExistence type="predicted"/>
<dbReference type="AlphaFoldDB" id="A0A3L9DU99"/>